<evidence type="ECO:0000313" key="3">
    <source>
        <dbReference type="Proteomes" id="UP001419268"/>
    </source>
</evidence>
<feature type="compositionally biased region" description="Basic residues" evidence="1">
    <location>
        <begin position="32"/>
        <end position="42"/>
    </location>
</feature>
<accession>A0AAP0PME1</accession>
<dbReference type="AlphaFoldDB" id="A0AAP0PME1"/>
<proteinExistence type="predicted"/>
<name>A0AAP0PME1_9MAGN</name>
<sequence>MVFTTRGSPPRPCKPISSETPKIPAAAPSPKICRHHRRRRRPLPSSTSTATRRLIRSSATPVDRESPRSPARSSLLAGAAAAARYFLRAHCCCGLLSRAAGRLPPPSLDPPRIGHQQSSAPRDPPLRGPVSPCAGRLRVRLPPLLGPPPPPLVASAILRRHWLGRSAARCRFGLDSLRSAAVASAPP</sequence>
<gene>
    <name evidence="2" type="ORF">Scep_006606</name>
</gene>
<dbReference type="Proteomes" id="UP001419268">
    <property type="component" value="Unassembled WGS sequence"/>
</dbReference>
<feature type="region of interest" description="Disordered" evidence="1">
    <location>
        <begin position="105"/>
        <end position="133"/>
    </location>
</feature>
<organism evidence="2 3">
    <name type="scientific">Stephania cephalantha</name>
    <dbReference type="NCBI Taxonomy" id="152367"/>
    <lineage>
        <taxon>Eukaryota</taxon>
        <taxon>Viridiplantae</taxon>
        <taxon>Streptophyta</taxon>
        <taxon>Embryophyta</taxon>
        <taxon>Tracheophyta</taxon>
        <taxon>Spermatophyta</taxon>
        <taxon>Magnoliopsida</taxon>
        <taxon>Ranunculales</taxon>
        <taxon>Menispermaceae</taxon>
        <taxon>Menispermoideae</taxon>
        <taxon>Cissampelideae</taxon>
        <taxon>Stephania</taxon>
    </lineage>
</organism>
<dbReference type="EMBL" id="JBBNAG010000003">
    <property type="protein sequence ID" value="KAK9147849.1"/>
    <property type="molecule type" value="Genomic_DNA"/>
</dbReference>
<feature type="compositionally biased region" description="Low complexity" evidence="1">
    <location>
        <begin position="43"/>
        <end position="52"/>
    </location>
</feature>
<protein>
    <submittedName>
        <fullName evidence="2">Uncharacterized protein</fullName>
    </submittedName>
</protein>
<comment type="caution">
    <text evidence="2">The sequence shown here is derived from an EMBL/GenBank/DDBJ whole genome shotgun (WGS) entry which is preliminary data.</text>
</comment>
<feature type="compositionally biased region" description="Low complexity" evidence="1">
    <location>
        <begin position="21"/>
        <end position="31"/>
    </location>
</feature>
<feature type="region of interest" description="Disordered" evidence="1">
    <location>
        <begin position="1"/>
        <end position="73"/>
    </location>
</feature>
<evidence type="ECO:0000313" key="2">
    <source>
        <dbReference type="EMBL" id="KAK9147849.1"/>
    </source>
</evidence>
<reference evidence="2 3" key="1">
    <citation type="submission" date="2024-01" db="EMBL/GenBank/DDBJ databases">
        <title>Genome assemblies of Stephania.</title>
        <authorList>
            <person name="Yang L."/>
        </authorList>
    </citation>
    <scope>NUCLEOTIDE SEQUENCE [LARGE SCALE GENOMIC DNA]</scope>
    <source>
        <strain evidence="2">JXDWG</strain>
        <tissue evidence="2">Leaf</tissue>
    </source>
</reference>
<keyword evidence="3" id="KW-1185">Reference proteome</keyword>
<evidence type="ECO:0000256" key="1">
    <source>
        <dbReference type="SAM" id="MobiDB-lite"/>
    </source>
</evidence>